<dbReference type="Gramene" id="RZC63276">
    <property type="protein sequence ID" value="RZC63276"/>
    <property type="gene ID" value="C5167_025030"/>
</dbReference>
<dbReference type="Proteomes" id="UP000316621">
    <property type="component" value="Chromosome 5"/>
</dbReference>
<dbReference type="EMBL" id="CM010719">
    <property type="protein sequence ID" value="RZC63276.1"/>
    <property type="molecule type" value="Genomic_DNA"/>
</dbReference>
<name>A0A4Y7JRW1_PAPSO</name>
<proteinExistence type="predicted"/>
<organism evidence="1 2">
    <name type="scientific">Papaver somniferum</name>
    <name type="common">Opium poppy</name>
    <dbReference type="NCBI Taxonomy" id="3469"/>
    <lineage>
        <taxon>Eukaryota</taxon>
        <taxon>Viridiplantae</taxon>
        <taxon>Streptophyta</taxon>
        <taxon>Embryophyta</taxon>
        <taxon>Tracheophyta</taxon>
        <taxon>Spermatophyta</taxon>
        <taxon>Magnoliopsida</taxon>
        <taxon>Ranunculales</taxon>
        <taxon>Papaveraceae</taxon>
        <taxon>Papaveroideae</taxon>
        <taxon>Papaver</taxon>
    </lineage>
</organism>
<evidence type="ECO:0000313" key="2">
    <source>
        <dbReference type="Proteomes" id="UP000316621"/>
    </source>
</evidence>
<reference evidence="1 2" key="1">
    <citation type="journal article" date="2018" name="Science">
        <title>The opium poppy genome and morphinan production.</title>
        <authorList>
            <person name="Guo L."/>
            <person name="Winzer T."/>
            <person name="Yang X."/>
            <person name="Li Y."/>
            <person name="Ning Z."/>
            <person name="He Z."/>
            <person name="Teodor R."/>
            <person name="Lu Y."/>
            <person name="Bowser T.A."/>
            <person name="Graham I.A."/>
            <person name="Ye K."/>
        </authorList>
    </citation>
    <scope>NUCLEOTIDE SEQUENCE [LARGE SCALE GENOMIC DNA]</scope>
    <source>
        <strain evidence="2">cv. HN1</strain>
        <tissue evidence="1">Leaves</tissue>
    </source>
</reference>
<accession>A0A4Y7JRW1</accession>
<protein>
    <submittedName>
        <fullName evidence="1">Uncharacterized protein</fullName>
    </submittedName>
</protein>
<sequence>FGFFLSVEEKFVDVEFDILIQFGILKIGSSVVISKGLKFKGARTDNCKTCHASRCTQH</sequence>
<evidence type="ECO:0000313" key="1">
    <source>
        <dbReference type="EMBL" id="RZC63276.1"/>
    </source>
</evidence>
<feature type="non-terminal residue" evidence="1">
    <location>
        <position position="1"/>
    </location>
</feature>
<gene>
    <name evidence="1" type="ORF">C5167_025030</name>
</gene>
<dbReference type="AlphaFoldDB" id="A0A4Y7JRW1"/>
<keyword evidence="2" id="KW-1185">Reference proteome</keyword>